<evidence type="ECO:0000256" key="5">
    <source>
        <dbReference type="ARBA" id="ARBA00022741"/>
    </source>
</evidence>
<evidence type="ECO:0000256" key="1">
    <source>
        <dbReference type="ARBA" id="ARBA00004479"/>
    </source>
</evidence>
<dbReference type="GO" id="GO:0005524">
    <property type="term" value="F:ATP binding"/>
    <property type="evidence" value="ECO:0007669"/>
    <property type="project" value="UniProtKB-KW"/>
</dbReference>
<dbReference type="InterPro" id="IPR000719">
    <property type="entry name" value="Prot_kinase_dom"/>
</dbReference>
<dbReference type="AlphaFoldDB" id="A0A127AUP5"/>
<dbReference type="EC" id="2.7.11.1" evidence="2"/>
<keyword evidence="6" id="KW-0418">Kinase</keyword>
<comment type="catalytic activity">
    <reaction evidence="9">
        <text>L-seryl-[protein] + ATP = O-phospho-L-seryl-[protein] + ADP + H(+)</text>
        <dbReference type="Rhea" id="RHEA:17989"/>
        <dbReference type="Rhea" id="RHEA-COMP:9863"/>
        <dbReference type="Rhea" id="RHEA-COMP:11604"/>
        <dbReference type="ChEBI" id="CHEBI:15378"/>
        <dbReference type="ChEBI" id="CHEBI:29999"/>
        <dbReference type="ChEBI" id="CHEBI:30616"/>
        <dbReference type="ChEBI" id="CHEBI:83421"/>
        <dbReference type="ChEBI" id="CHEBI:456216"/>
        <dbReference type="EC" id="2.7.11.1"/>
    </reaction>
</comment>
<name>A0A127AUP5_VERFO</name>
<dbReference type="Gene3D" id="1.10.510.10">
    <property type="entry name" value="Transferase(Phosphotransferase) domain 1"/>
    <property type="match status" value="1"/>
</dbReference>
<dbReference type="SMART" id="SM00220">
    <property type="entry name" value="S_TKc"/>
    <property type="match status" value="1"/>
</dbReference>
<feature type="domain" description="Protein kinase" evidence="10">
    <location>
        <begin position="1"/>
        <end position="210"/>
    </location>
</feature>
<evidence type="ECO:0000256" key="8">
    <source>
        <dbReference type="ARBA" id="ARBA00047899"/>
    </source>
</evidence>
<evidence type="ECO:0000256" key="4">
    <source>
        <dbReference type="ARBA" id="ARBA00022679"/>
    </source>
</evidence>
<keyword evidence="3" id="KW-0723">Serine/threonine-protein kinase</keyword>
<dbReference type="InterPro" id="IPR051824">
    <property type="entry name" value="LRR_Rcpt-Like_S/T_Kinase"/>
</dbReference>
<keyword evidence="7" id="KW-0067">ATP-binding</keyword>
<evidence type="ECO:0000313" key="11">
    <source>
        <dbReference type="EMBL" id="AMM42781.1"/>
    </source>
</evidence>
<protein>
    <recommendedName>
        <fullName evidence="2">non-specific serine/threonine protein kinase</fullName>
        <ecNumber evidence="2">2.7.11.1</ecNumber>
    </recommendedName>
</protein>
<sequence>MEKRSLDQWLHSKKRSTNVSGSASHLYLDWPKRFRIAVEAAQGLSYMHHDCLPPIIHRDVKSSNILLDSSFKAKIADFGLARLLVKKGEATVSAVAGSFGYIAPEYAQTYRVNEKIDVYSFGVVLLELTTGKEANFGDENSCLADWAWRYMNEGNPIVHALDKEIKNPSYFDEMSIVFKLGVRCTSKLPSARPSMGEVLQILDQYSHPLEFGVKIMGREHDATPFLFNSKHGHASDLDDNV</sequence>
<dbReference type="SUPFAM" id="SSF56112">
    <property type="entry name" value="Protein kinase-like (PK-like)"/>
    <property type="match status" value="1"/>
</dbReference>
<dbReference type="InterPro" id="IPR008271">
    <property type="entry name" value="Ser/Thr_kinase_AS"/>
</dbReference>
<dbReference type="Pfam" id="PF00069">
    <property type="entry name" value="Pkinase"/>
    <property type="match status" value="1"/>
</dbReference>
<dbReference type="InterPro" id="IPR011009">
    <property type="entry name" value="Kinase-like_dom_sf"/>
</dbReference>
<dbReference type="PANTHER" id="PTHR48006">
    <property type="entry name" value="LEUCINE-RICH REPEAT-CONTAINING PROTEIN DDB_G0281931-RELATED"/>
    <property type="match status" value="1"/>
</dbReference>
<evidence type="ECO:0000256" key="9">
    <source>
        <dbReference type="ARBA" id="ARBA00048679"/>
    </source>
</evidence>
<accession>A0A127AUP5</accession>
<evidence type="ECO:0000256" key="2">
    <source>
        <dbReference type="ARBA" id="ARBA00012513"/>
    </source>
</evidence>
<dbReference type="PROSITE" id="PS50011">
    <property type="entry name" value="PROTEIN_KINASE_DOM"/>
    <property type="match status" value="1"/>
</dbReference>
<comment type="subcellular location">
    <subcellularLocation>
        <location evidence="1">Membrane</location>
        <topology evidence="1">Single-pass type I membrane protein</topology>
    </subcellularLocation>
</comment>
<dbReference type="FunFam" id="1.10.510.10:FF:000714">
    <property type="entry name" value="Kinase family with leucine-rich repeat domain-containing protein"/>
    <property type="match status" value="1"/>
</dbReference>
<evidence type="ECO:0000256" key="3">
    <source>
        <dbReference type="ARBA" id="ARBA00022527"/>
    </source>
</evidence>
<keyword evidence="4" id="KW-0808">Transferase</keyword>
<dbReference type="PROSITE" id="PS00108">
    <property type="entry name" value="PROTEIN_KINASE_ST"/>
    <property type="match status" value="1"/>
</dbReference>
<proteinExistence type="evidence at transcript level"/>
<evidence type="ECO:0000256" key="6">
    <source>
        <dbReference type="ARBA" id="ARBA00022777"/>
    </source>
</evidence>
<keyword evidence="5" id="KW-0547">Nucleotide-binding</keyword>
<comment type="catalytic activity">
    <reaction evidence="8">
        <text>L-threonyl-[protein] + ATP = O-phospho-L-threonyl-[protein] + ADP + H(+)</text>
        <dbReference type="Rhea" id="RHEA:46608"/>
        <dbReference type="Rhea" id="RHEA-COMP:11060"/>
        <dbReference type="Rhea" id="RHEA-COMP:11605"/>
        <dbReference type="ChEBI" id="CHEBI:15378"/>
        <dbReference type="ChEBI" id="CHEBI:30013"/>
        <dbReference type="ChEBI" id="CHEBI:30616"/>
        <dbReference type="ChEBI" id="CHEBI:61977"/>
        <dbReference type="ChEBI" id="CHEBI:456216"/>
        <dbReference type="EC" id="2.7.11.1"/>
    </reaction>
</comment>
<dbReference type="EMBL" id="KT805523">
    <property type="protein sequence ID" value="AMM42781.1"/>
    <property type="molecule type" value="mRNA"/>
</dbReference>
<organism evidence="11">
    <name type="scientific">Vernicia fordii</name>
    <name type="common">Tung</name>
    <name type="synonym">Aleurites fordii</name>
    <dbReference type="NCBI Taxonomy" id="73154"/>
    <lineage>
        <taxon>Eukaryota</taxon>
        <taxon>Viridiplantae</taxon>
        <taxon>Streptophyta</taxon>
        <taxon>Embryophyta</taxon>
        <taxon>Tracheophyta</taxon>
        <taxon>Spermatophyta</taxon>
        <taxon>Magnoliopsida</taxon>
        <taxon>eudicotyledons</taxon>
        <taxon>Gunneridae</taxon>
        <taxon>Pentapetalae</taxon>
        <taxon>rosids</taxon>
        <taxon>fabids</taxon>
        <taxon>Malpighiales</taxon>
        <taxon>Euphorbiaceae</taxon>
        <taxon>Crotonoideae</taxon>
        <taxon>Aleuritideae</taxon>
        <taxon>Vernicia</taxon>
    </lineage>
</organism>
<evidence type="ECO:0000256" key="7">
    <source>
        <dbReference type="ARBA" id="ARBA00022840"/>
    </source>
</evidence>
<reference evidence="11" key="1">
    <citation type="journal article" date="2015" name="Int J Genomics">
        <title>Genome-Wide Identification and Characterization of the LRR-RLK Gene Family in Two Vernicia Species.</title>
        <authorList>
            <person name="Zhu H."/>
            <person name="Wang Y."/>
            <person name="Yin H."/>
            <person name="Gao M."/>
            <person name="Zhang Q."/>
            <person name="Chen Y."/>
        </authorList>
    </citation>
    <scope>NUCLEOTIDE SEQUENCE</scope>
</reference>
<evidence type="ECO:0000259" key="10">
    <source>
        <dbReference type="PROSITE" id="PS50011"/>
    </source>
</evidence>
<dbReference type="GO" id="GO:0004674">
    <property type="term" value="F:protein serine/threonine kinase activity"/>
    <property type="evidence" value="ECO:0007669"/>
    <property type="project" value="UniProtKB-KW"/>
</dbReference>
<dbReference type="GO" id="GO:0016020">
    <property type="term" value="C:membrane"/>
    <property type="evidence" value="ECO:0007669"/>
    <property type="project" value="UniProtKB-SubCell"/>
</dbReference>
<dbReference type="PANTHER" id="PTHR48006:SF102">
    <property type="entry name" value="LEUCINE-RICH REPEAT-CONTAINING PROTEIN DDB_G0281931-RELATED"/>
    <property type="match status" value="1"/>
</dbReference>